<keyword evidence="3" id="KW-1185">Reference proteome</keyword>
<proteinExistence type="predicted"/>
<evidence type="ECO:0000313" key="3">
    <source>
        <dbReference type="Proteomes" id="UP000299102"/>
    </source>
</evidence>
<reference evidence="2 3" key="1">
    <citation type="journal article" date="2019" name="Commun. Biol.">
        <title>The bagworm genome reveals a unique fibroin gene that provides high tensile strength.</title>
        <authorList>
            <person name="Kono N."/>
            <person name="Nakamura H."/>
            <person name="Ohtoshi R."/>
            <person name="Tomita M."/>
            <person name="Numata K."/>
            <person name="Arakawa K."/>
        </authorList>
    </citation>
    <scope>NUCLEOTIDE SEQUENCE [LARGE SCALE GENOMIC DNA]</scope>
</reference>
<feature type="compositionally biased region" description="Low complexity" evidence="1">
    <location>
        <begin position="144"/>
        <end position="164"/>
    </location>
</feature>
<gene>
    <name evidence="2" type="ORF">EVAR_97446_1</name>
</gene>
<dbReference type="AlphaFoldDB" id="A0A4C1X144"/>
<sequence length="164" mass="18274">MMYEGARARAIRQRAAASPYLSGALPAFSQDKALSPSDYRPPTVMPGAFSRDRNEFSCVSKTVARIVRRTLCVVFPVNWARNQSVDIEGRRSDKAAGNIMHSTSAHERRGLMYRLIVYPIQWRRRRIFDTNSQYRPQKGRLSVGRAPPEGAARAAHPSSAGAPS</sequence>
<protein>
    <submittedName>
        <fullName evidence="2">Uncharacterized protein</fullName>
    </submittedName>
</protein>
<comment type="caution">
    <text evidence="2">The sequence shown here is derived from an EMBL/GenBank/DDBJ whole genome shotgun (WGS) entry which is preliminary data.</text>
</comment>
<name>A0A4C1X144_EUMVA</name>
<feature type="region of interest" description="Disordered" evidence="1">
    <location>
        <begin position="131"/>
        <end position="164"/>
    </location>
</feature>
<organism evidence="2 3">
    <name type="scientific">Eumeta variegata</name>
    <name type="common">Bagworm moth</name>
    <name type="synonym">Eumeta japonica</name>
    <dbReference type="NCBI Taxonomy" id="151549"/>
    <lineage>
        <taxon>Eukaryota</taxon>
        <taxon>Metazoa</taxon>
        <taxon>Ecdysozoa</taxon>
        <taxon>Arthropoda</taxon>
        <taxon>Hexapoda</taxon>
        <taxon>Insecta</taxon>
        <taxon>Pterygota</taxon>
        <taxon>Neoptera</taxon>
        <taxon>Endopterygota</taxon>
        <taxon>Lepidoptera</taxon>
        <taxon>Glossata</taxon>
        <taxon>Ditrysia</taxon>
        <taxon>Tineoidea</taxon>
        <taxon>Psychidae</taxon>
        <taxon>Oiketicinae</taxon>
        <taxon>Eumeta</taxon>
    </lineage>
</organism>
<evidence type="ECO:0000256" key="1">
    <source>
        <dbReference type="SAM" id="MobiDB-lite"/>
    </source>
</evidence>
<dbReference type="EMBL" id="BGZK01000683">
    <property type="protein sequence ID" value="GBP56025.1"/>
    <property type="molecule type" value="Genomic_DNA"/>
</dbReference>
<dbReference type="Proteomes" id="UP000299102">
    <property type="component" value="Unassembled WGS sequence"/>
</dbReference>
<evidence type="ECO:0000313" key="2">
    <source>
        <dbReference type="EMBL" id="GBP56025.1"/>
    </source>
</evidence>
<accession>A0A4C1X144</accession>